<keyword evidence="2" id="KW-1185">Reference proteome</keyword>
<evidence type="ECO:0000313" key="2">
    <source>
        <dbReference type="Proteomes" id="UP000544331"/>
    </source>
</evidence>
<evidence type="ECO:0000313" key="1">
    <source>
        <dbReference type="EMBL" id="KAF5697532.1"/>
    </source>
</evidence>
<organism evidence="1 2">
    <name type="scientific">Fusarium mundagurra</name>
    <dbReference type="NCBI Taxonomy" id="1567541"/>
    <lineage>
        <taxon>Eukaryota</taxon>
        <taxon>Fungi</taxon>
        <taxon>Dikarya</taxon>
        <taxon>Ascomycota</taxon>
        <taxon>Pezizomycotina</taxon>
        <taxon>Sordariomycetes</taxon>
        <taxon>Hypocreomycetidae</taxon>
        <taxon>Hypocreales</taxon>
        <taxon>Nectriaceae</taxon>
        <taxon>Fusarium</taxon>
        <taxon>Fusarium fujikuroi species complex</taxon>
    </lineage>
</organism>
<dbReference type="AlphaFoldDB" id="A0A8H5XQB2"/>
<dbReference type="EMBL" id="JAAOAN010001008">
    <property type="protein sequence ID" value="KAF5697532.1"/>
    <property type="molecule type" value="Genomic_DNA"/>
</dbReference>
<comment type="caution">
    <text evidence="1">The sequence shown here is derived from an EMBL/GenBank/DDBJ whole genome shotgun (WGS) entry which is preliminary data.</text>
</comment>
<protein>
    <submittedName>
        <fullName evidence="1">Uncharacterized protein</fullName>
    </submittedName>
</protein>
<gene>
    <name evidence="1" type="ORF">FMUND_15389</name>
</gene>
<accession>A0A8H5XQB2</accession>
<reference evidence="1 2" key="1">
    <citation type="submission" date="2020-05" db="EMBL/GenBank/DDBJ databases">
        <title>Identification and distribution of gene clusters putatively required for synthesis of sphingolipid metabolism inhibitors in phylogenetically diverse species of the filamentous fungus Fusarium.</title>
        <authorList>
            <person name="Kim H.-S."/>
            <person name="Busman M."/>
            <person name="Brown D.W."/>
            <person name="Divon H."/>
            <person name="Uhlig S."/>
            <person name="Proctor R.H."/>
        </authorList>
    </citation>
    <scope>NUCLEOTIDE SEQUENCE [LARGE SCALE GENOMIC DNA]</scope>
    <source>
        <strain evidence="1 2">NRRL 66235</strain>
    </source>
</reference>
<proteinExistence type="predicted"/>
<name>A0A8H5XQB2_9HYPO</name>
<dbReference type="Proteomes" id="UP000544331">
    <property type="component" value="Unassembled WGS sequence"/>
</dbReference>
<sequence length="150" mass="18081">METTTSQTTSQPSVEEDRMNKAIRNRYFERKRHTPMHCFLESILAPSLEKHMAEYTVEFLDNDQRLHVVLPPGDYLREDTHCVARQDLEKAMRRTRLSTFFEEEMWLHSRNLEMLGNISKRLFEDHEVLEEARRKELDNSKDVEQHMRME</sequence>
<dbReference type="OrthoDB" id="5084321at2759"/>